<comment type="subcellular location">
    <subcellularLocation>
        <location evidence="1">Nucleus</location>
    </subcellularLocation>
</comment>
<feature type="domain" description="TF-B3" evidence="6">
    <location>
        <begin position="171"/>
        <end position="222"/>
    </location>
</feature>
<dbReference type="AlphaFoldDB" id="A0AAD8R8G9"/>
<dbReference type="CDD" id="cd10017">
    <property type="entry name" value="B3_DNA"/>
    <property type="match status" value="1"/>
</dbReference>
<dbReference type="Proteomes" id="UP001231189">
    <property type="component" value="Unassembled WGS sequence"/>
</dbReference>
<evidence type="ECO:0000256" key="3">
    <source>
        <dbReference type="ARBA" id="ARBA00023125"/>
    </source>
</evidence>
<accession>A0AAD8R8G9</accession>
<sequence length="227" mass="25287">MRLSIGSHGEFGGAVAASAPGNGSAAVRMICVDVLFLGDPAGGIGGVGATDLALFLWWSSGFSHARMKIFRRLEGRASRTASGPWEWAWPWSPRKKWWERPESAATIPVTTAIATIVAPVHGHRPPRFRVWRHHPPRHELGQPEVRLASIIDGQDPHHVLLRVSGGATGLWSAEVMFDDVGHMFLQNDWRHFARSHAIEVGHFVIFKYDGHNVFTVKVFDETMCHRH</sequence>
<keyword evidence="5" id="KW-0539">Nucleus</keyword>
<dbReference type="InterPro" id="IPR015300">
    <property type="entry name" value="DNA-bd_pseudobarrel_sf"/>
</dbReference>
<organism evidence="7 8">
    <name type="scientific">Lolium multiflorum</name>
    <name type="common">Italian ryegrass</name>
    <name type="synonym">Lolium perenne subsp. multiflorum</name>
    <dbReference type="NCBI Taxonomy" id="4521"/>
    <lineage>
        <taxon>Eukaryota</taxon>
        <taxon>Viridiplantae</taxon>
        <taxon>Streptophyta</taxon>
        <taxon>Embryophyta</taxon>
        <taxon>Tracheophyta</taxon>
        <taxon>Spermatophyta</taxon>
        <taxon>Magnoliopsida</taxon>
        <taxon>Liliopsida</taxon>
        <taxon>Poales</taxon>
        <taxon>Poaceae</taxon>
        <taxon>BOP clade</taxon>
        <taxon>Pooideae</taxon>
        <taxon>Poodae</taxon>
        <taxon>Poeae</taxon>
        <taxon>Poeae Chloroplast Group 2 (Poeae type)</taxon>
        <taxon>Loliodinae</taxon>
        <taxon>Loliinae</taxon>
        <taxon>Lolium</taxon>
    </lineage>
</organism>
<reference evidence="7" key="1">
    <citation type="submission" date="2023-07" db="EMBL/GenBank/DDBJ databases">
        <title>A chromosome-level genome assembly of Lolium multiflorum.</title>
        <authorList>
            <person name="Chen Y."/>
            <person name="Copetti D."/>
            <person name="Kolliker R."/>
            <person name="Studer B."/>
        </authorList>
    </citation>
    <scope>NUCLEOTIDE SEQUENCE</scope>
    <source>
        <strain evidence="7">02402/16</strain>
        <tissue evidence="7">Leaf</tissue>
    </source>
</reference>
<evidence type="ECO:0000256" key="2">
    <source>
        <dbReference type="ARBA" id="ARBA00023015"/>
    </source>
</evidence>
<evidence type="ECO:0000256" key="5">
    <source>
        <dbReference type="ARBA" id="ARBA00023242"/>
    </source>
</evidence>
<dbReference type="SUPFAM" id="SSF101936">
    <property type="entry name" value="DNA-binding pseudobarrel domain"/>
    <property type="match status" value="1"/>
</dbReference>
<protein>
    <recommendedName>
        <fullName evidence="6">TF-B3 domain-containing protein</fullName>
    </recommendedName>
</protein>
<keyword evidence="8" id="KW-1185">Reference proteome</keyword>
<keyword evidence="3" id="KW-0238">DNA-binding</keyword>
<dbReference type="EMBL" id="JAUUTY010000006">
    <property type="protein sequence ID" value="KAK1616231.1"/>
    <property type="molecule type" value="Genomic_DNA"/>
</dbReference>
<name>A0AAD8R8G9_LOLMU</name>
<dbReference type="GO" id="GO:0003677">
    <property type="term" value="F:DNA binding"/>
    <property type="evidence" value="ECO:0007669"/>
    <property type="project" value="UniProtKB-KW"/>
</dbReference>
<proteinExistence type="predicted"/>
<evidence type="ECO:0000256" key="1">
    <source>
        <dbReference type="ARBA" id="ARBA00004123"/>
    </source>
</evidence>
<dbReference type="GO" id="GO:0005634">
    <property type="term" value="C:nucleus"/>
    <property type="evidence" value="ECO:0007669"/>
    <property type="project" value="UniProtKB-SubCell"/>
</dbReference>
<evidence type="ECO:0000313" key="8">
    <source>
        <dbReference type="Proteomes" id="UP001231189"/>
    </source>
</evidence>
<gene>
    <name evidence="7" type="ORF">QYE76_021748</name>
</gene>
<dbReference type="InterPro" id="IPR050655">
    <property type="entry name" value="Plant_B3_domain"/>
</dbReference>
<dbReference type="PANTHER" id="PTHR31920:SF111">
    <property type="entry name" value="B3 DOMAIN-CONTAINING PROTEIN OS03G0621600-RELATED"/>
    <property type="match status" value="1"/>
</dbReference>
<dbReference type="InterPro" id="IPR003340">
    <property type="entry name" value="B3_DNA-bd"/>
</dbReference>
<dbReference type="Gene3D" id="2.40.330.10">
    <property type="entry name" value="DNA-binding pseudobarrel domain"/>
    <property type="match status" value="1"/>
</dbReference>
<dbReference type="PANTHER" id="PTHR31920">
    <property type="entry name" value="B3 DOMAIN-CONTAINING"/>
    <property type="match status" value="1"/>
</dbReference>
<keyword evidence="2" id="KW-0805">Transcription regulation</keyword>
<evidence type="ECO:0000259" key="6">
    <source>
        <dbReference type="PROSITE" id="PS50863"/>
    </source>
</evidence>
<keyword evidence="4" id="KW-0804">Transcription</keyword>
<comment type="caution">
    <text evidence="7">The sequence shown here is derived from an EMBL/GenBank/DDBJ whole genome shotgun (WGS) entry which is preliminary data.</text>
</comment>
<evidence type="ECO:0000256" key="4">
    <source>
        <dbReference type="ARBA" id="ARBA00023163"/>
    </source>
</evidence>
<dbReference type="PROSITE" id="PS50863">
    <property type="entry name" value="B3"/>
    <property type="match status" value="1"/>
</dbReference>
<evidence type="ECO:0000313" key="7">
    <source>
        <dbReference type="EMBL" id="KAK1616231.1"/>
    </source>
</evidence>
<dbReference type="Pfam" id="PF02362">
    <property type="entry name" value="B3"/>
    <property type="match status" value="1"/>
</dbReference>